<organism evidence="1 2">
    <name type="scientific">Vararia minispora EC-137</name>
    <dbReference type="NCBI Taxonomy" id="1314806"/>
    <lineage>
        <taxon>Eukaryota</taxon>
        <taxon>Fungi</taxon>
        <taxon>Dikarya</taxon>
        <taxon>Basidiomycota</taxon>
        <taxon>Agaricomycotina</taxon>
        <taxon>Agaricomycetes</taxon>
        <taxon>Russulales</taxon>
        <taxon>Lachnocladiaceae</taxon>
        <taxon>Vararia</taxon>
    </lineage>
</organism>
<dbReference type="EMBL" id="MU274050">
    <property type="protein sequence ID" value="KAI0027007.1"/>
    <property type="molecule type" value="Genomic_DNA"/>
</dbReference>
<accession>A0ACB8Q5X3</accession>
<comment type="caution">
    <text evidence="1">The sequence shown here is derived from an EMBL/GenBank/DDBJ whole genome shotgun (WGS) entry which is preliminary data.</text>
</comment>
<keyword evidence="2" id="KW-1185">Reference proteome</keyword>
<evidence type="ECO:0000313" key="1">
    <source>
        <dbReference type="EMBL" id="KAI0027007.1"/>
    </source>
</evidence>
<name>A0ACB8Q5X3_9AGAM</name>
<sequence>MTTFEPEILNVAISCLEDSVDLTPNDNPDKYEQLNYLGVALQTRFEHLGGLDDLESSIVILRQAVDLTPDDHPAKPGHLNNLGSALKTRFDRFGSIDDLESAIVVDRQAVNLTSDCHPDKPACLDCLGNTLQTRFTRLDSVDDLESSIVIHRQAVDLTPDGHPDRPMYLINLGSALKTRFDRLGGLDDLQSAIVVEHQAVSLTPDGHRIKPLCLNNLGNALETRFNRLGGLDDLESAIVVKRQAVDLTPDGHPDKLMRLTNLGNSLWTRFKHLGGLSDLEAAIIAHRQAVDLAPDGHPHKPAYLNNLGNALDTRTERLGSIDDLEEAIVVKRQAVNLTSDGHPDKPKRLNDLGNSLQIRFGRLGDLDDLESAIMVSRQAVEFTPDGHPDKPGRLTNLGNSLQIRFRRLGGLDDIESAIRVKRSAVDLTPDGDPQKPGLLNNLGKAFGARFIHTRNPEDSNFAYNAFTLAADQVTGPPSVRLDAVECCIYMRIAQIQHGHATHQDLMNDFDRAFSLIPQVAWLGTSISQRYKALSTFGGVVNHAISIAIDTGALSRAVEWIEEGRSVVWGQLLQLRSPVDDLRSQYPDLADQLQSLSHDLEASGHIQDSANIIDLNELLHSGSEKAVRDSVSIRIKLAQDYQDLLRHIREQDGFKNFLLPKTLAELIPPQRTDGPVVIINVHQFYDHGDALVVYGSAEPIIHVPLPKLTFKFAEDIRLCFAQSLKKAGVRMREAVEDRVVDSSPQDRGAILYDLERSADSQIADALKILWLSIVQPILERIEDKFVDSTITDIPHITWCPTGPLAFLPIHAAGMYGSQGTPSDGIKLFDVVVSSYTPSLSALLRPPHMFASGWSSMKALVVSQPETLGMSKLPGVLSEVAQIKKHLGDQVKHLDDKDATVEAVLDAMNEDHCQVIHLACHGLQNIEDPTKSAFALHDGHLTLSHLMTSSVRKAELAFLSACQTSTGDEKLPEEVIHLAAGMLAMGFKSVVGTMWSIGDKDAPIIADEVYRQLKEDHVSGDGRLKTAYALHKAVKVLREKVGESNIVSWAPYVHFGI</sequence>
<dbReference type="Proteomes" id="UP000814128">
    <property type="component" value="Unassembled WGS sequence"/>
</dbReference>
<reference evidence="1" key="2">
    <citation type="journal article" date="2022" name="New Phytol.">
        <title>Evolutionary transition to the ectomycorrhizal habit in the genomes of a hyperdiverse lineage of mushroom-forming fungi.</title>
        <authorList>
            <person name="Looney B."/>
            <person name="Miyauchi S."/>
            <person name="Morin E."/>
            <person name="Drula E."/>
            <person name="Courty P.E."/>
            <person name="Kohler A."/>
            <person name="Kuo A."/>
            <person name="LaButti K."/>
            <person name="Pangilinan J."/>
            <person name="Lipzen A."/>
            <person name="Riley R."/>
            <person name="Andreopoulos W."/>
            <person name="He G."/>
            <person name="Johnson J."/>
            <person name="Nolan M."/>
            <person name="Tritt A."/>
            <person name="Barry K.W."/>
            <person name="Grigoriev I.V."/>
            <person name="Nagy L.G."/>
            <person name="Hibbett D."/>
            <person name="Henrissat B."/>
            <person name="Matheny P.B."/>
            <person name="Labbe J."/>
            <person name="Martin F.M."/>
        </authorList>
    </citation>
    <scope>NUCLEOTIDE SEQUENCE</scope>
    <source>
        <strain evidence="1">EC-137</strain>
    </source>
</reference>
<protein>
    <submittedName>
        <fullName evidence="1">TPR-like protein</fullName>
    </submittedName>
</protein>
<gene>
    <name evidence="1" type="ORF">K488DRAFT_63336</name>
</gene>
<reference evidence="1" key="1">
    <citation type="submission" date="2021-02" db="EMBL/GenBank/DDBJ databases">
        <authorList>
            <consortium name="DOE Joint Genome Institute"/>
            <person name="Ahrendt S."/>
            <person name="Looney B.P."/>
            <person name="Miyauchi S."/>
            <person name="Morin E."/>
            <person name="Drula E."/>
            <person name="Courty P.E."/>
            <person name="Chicoki N."/>
            <person name="Fauchery L."/>
            <person name="Kohler A."/>
            <person name="Kuo A."/>
            <person name="Labutti K."/>
            <person name="Pangilinan J."/>
            <person name="Lipzen A."/>
            <person name="Riley R."/>
            <person name="Andreopoulos W."/>
            <person name="He G."/>
            <person name="Johnson J."/>
            <person name="Barry K.W."/>
            <person name="Grigoriev I.V."/>
            <person name="Nagy L."/>
            <person name="Hibbett D."/>
            <person name="Henrissat B."/>
            <person name="Matheny P.B."/>
            <person name="Labbe J."/>
            <person name="Martin F."/>
        </authorList>
    </citation>
    <scope>NUCLEOTIDE SEQUENCE</scope>
    <source>
        <strain evidence="1">EC-137</strain>
    </source>
</reference>
<evidence type="ECO:0000313" key="2">
    <source>
        <dbReference type="Proteomes" id="UP000814128"/>
    </source>
</evidence>
<proteinExistence type="predicted"/>